<comment type="caution">
    <text evidence="1">The sequence shown here is derived from an EMBL/GenBank/DDBJ whole genome shotgun (WGS) entry which is preliminary data.</text>
</comment>
<reference evidence="1 2" key="1">
    <citation type="submission" date="2019-03" db="EMBL/GenBank/DDBJ databases">
        <title>Genomic Encyclopedia of Type Strains, Phase IV (KMG-IV): sequencing the most valuable type-strain genomes for metagenomic binning, comparative biology and taxonomic classification.</title>
        <authorList>
            <person name="Goeker M."/>
        </authorList>
    </citation>
    <scope>NUCLEOTIDE SEQUENCE [LARGE SCALE GENOMIC DNA]</scope>
    <source>
        <strain evidence="1 2">DSM 28867</strain>
    </source>
</reference>
<dbReference type="Proteomes" id="UP000294743">
    <property type="component" value="Unassembled WGS sequence"/>
</dbReference>
<dbReference type="AlphaFoldDB" id="A0A4R7ZT36"/>
<organism evidence="1 2">
    <name type="scientific">Breznakia blatticola</name>
    <dbReference type="NCBI Taxonomy" id="1754012"/>
    <lineage>
        <taxon>Bacteria</taxon>
        <taxon>Bacillati</taxon>
        <taxon>Bacillota</taxon>
        <taxon>Erysipelotrichia</taxon>
        <taxon>Erysipelotrichales</taxon>
        <taxon>Erysipelotrichaceae</taxon>
        <taxon>Breznakia</taxon>
    </lineage>
</organism>
<sequence length="40" mass="4780">MIIILAIIAFCYFGGIYNELLKIRRLLEKQEQRIHNESQT</sequence>
<evidence type="ECO:0000313" key="2">
    <source>
        <dbReference type="Proteomes" id="UP000294743"/>
    </source>
</evidence>
<accession>A0A4R7ZT36</accession>
<dbReference type="EMBL" id="SODD01000015">
    <property type="protein sequence ID" value="TDW20071.1"/>
    <property type="molecule type" value="Genomic_DNA"/>
</dbReference>
<evidence type="ECO:0000313" key="1">
    <source>
        <dbReference type="EMBL" id="TDW20071.1"/>
    </source>
</evidence>
<gene>
    <name evidence="1" type="ORF">EDD63_11529</name>
</gene>
<evidence type="ECO:0008006" key="3">
    <source>
        <dbReference type="Google" id="ProtNLM"/>
    </source>
</evidence>
<protein>
    <recommendedName>
        <fullName evidence="3">CcmD family protein</fullName>
    </recommendedName>
</protein>
<keyword evidence="2" id="KW-1185">Reference proteome</keyword>
<proteinExistence type="predicted"/>
<name>A0A4R7ZT36_9FIRM</name>